<name>U2PG11_EUBRA</name>
<dbReference type="EMBL" id="AWVJ01000168">
    <property type="protein sequence ID" value="ERK42699.1"/>
    <property type="molecule type" value="Genomic_DNA"/>
</dbReference>
<comment type="caution">
    <text evidence="1">The sequence shown here is derived from an EMBL/GenBank/DDBJ whole genome shotgun (WGS) entry which is preliminary data.</text>
</comment>
<dbReference type="AlphaFoldDB" id="U2PG11"/>
<sequence>MADRKMRDIRYICNCFNVYKSGRNVAENAEKSSFHLAISVI</sequence>
<evidence type="ECO:0000313" key="2">
    <source>
        <dbReference type="Proteomes" id="UP000016608"/>
    </source>
</evidence>
<accession>U2PG11</accession>
<reference evidence="1 2" key="1">
    <citation type="submission" date="2013-06" db="EMBL/GenBank/DDBJ databases">
        <authorList>
            <person name="Weinstock G."/>
            <person name="Sodergren E."/>
            <person name="Lobos E.A."/>
            <person name="Fulton L."/>
            <person name="Fulton R."/>
            <person name="Courtney L."/>
            <person name="Fronick C."/>
            <person name="O'Laughlin M."/>
            <person name="Godfrey J."/>
            <person name="Wilson R.M."/>
            <person name="Miner T."/>
            <person name="Farmer C."/>
            <person name="Delehaunty K."/>
            <person name="Cordes M."/>
            <person name="Minx P."/>
            <person name="Tomlinson C."/>
            <person name="Chen J."/>
            <person name="Wollam A."/>
            <person name="Pepin K.H."/>
            <person name="Bhonagiri V."/>
            <person name="Zhang X."/>
            <person name="Warren W."/>
            <person name="Mitreva M."/>
            <person name="Mardis E.R."/>
            <person name="Wilson R.K."/>
        </authorList>
    </citation>
    <scope>NUCLEOTIDE SEQUENCE [LARGE SCALE GENOMIC DNA]</scope>
    <source>
        <strain evidence="1 2">ATCC 29099</strain>
    </source>
</reference>
<proteinExistence type="predicted"/>
<organism evidence="1 2">
    <name type="scientific">Eubacterium ramulus ATCC 29099</name>
    <dbReference type="NCBI Taxonomy" id="1256908"/>
    <lineage>
        <taxon>Bacteria</taxon>
        <taxon>Bacillati</taxon>
        <taxon>Bacillota</taxon>
        <taxon>Clostridia</taxon>
        <taxon>Eubacteriales</taxon>
        <taxon>Eubacteriaceae</taxon>
        <taxon>Eubacterium</taxon>
    </lineage>
</organism>
<protein>
    <submittedName>
        <fullName evidence="1">Uncharacterized protein</fullName>
    </submittedName>
</protein>
<keyword evidence="2" id="KW-1185">Reference proteome</keyword>
<dbReference type="Proteomes" id="UP000016608">
    <property type="component" value="Unassembled WGS sequence"/>
</dbReference>
<dbReference type="HOGENOM" id="CLU_3270252_0_0_9"/>
<gene>
    <name evidence="1" type="ORF">HMPREF0373_02727</name>
</gene>
<evidence type="ECO:0000313" key="1">
    <source>
        <dbReference type="EMBL" id="ERK42699.1"/>
    </source>
</evidence>